<evidence type="ECO:0000313" key="3">
    <source>
        <dbReference type="Proteomes" id="UP001630127"/>
    </source>
</evidence>
<feature type="region of interest" description="Disordered" evidence="1">
    <location>
        <begin position="1"/>
        <end position="29"/>
    </location>
</feature>
<dbReference type="EMBL" id="JBJUIK010000002">
    <property type="protein sequence ID" value="KAL3535060.1"/>
    <property type="molecule type" value="Genomic_DNA"/>
</dbReference>
<dbReference type="AlphaFoldDB" id="A0ABD3AV06"/>
<proteinExistence type="predicted"/>
<gene>
    <name evidence="2" type="ORF">ACH5RR_003521</name>
</gene>
<keyword evidence="3" id="KW-1185">Reference proteome</keyword>
<reference evidence="2 3" key="1">
    <citation type="submission" date="2024-11" db="EMBL/GenBank/DDBJ databases">
        <title>A near-complete genome assembly of Cinchona calisaya.</title>
        <authorList>
            <person name="Lian D.C."/>
            <person name="Zhao X.W."/>
            <person name="Wei L."/>
        </authorList>
    </citation>
    <scope>NUCLEOTIDE SEQUENCE [LARGE SCALE GENOMIC DNA]</scope>
    <source>
        <tissue evidence="2">Nenye</tissue>
    </source>
</reference>
<name>A0ABD3AV06_9GENT</name>
<protein>
    <submittedName>
        <fullName evidence="2">Uncharacterized protein</fullName>
    </submittedName>
</protein>
<feature type="region of interest" description="Disordered" evidence="1">
    <location>
        <begin position="42"/>
        <end position="62"/>
    </location>
</feature>
<accession>A0ABD3AV06</accession>
<dbReference type="Proteomes" id="UP001630127">
    <property type="component" value="Unassembled WGS sequence"/>
</dbReference>
<evidence type="ECO:0000313" key="2">
    <source>
        <dbReference type="EMBL" id="KAL3535060.1"/>
    </source>
</evidence>
<sequence length="201" mass="23068">MVNDRRPPLPEKRPTKMVRRSSISGPPKIFSVKEGLNVRKESPLSNLDKSRPTKRRFRSQSRMLPMKRQSLHILTCDIPLFVILQNLMKFMGMIELQEIVLLVQSKDAINGKWREMIPVMLKMSSIMMFHLLPGPRGNTFSKQIQEKKRTRTIDIVSKEIKSIQEGLDAVAAALDRGNLCNYSEDQLYQEIEKVGGMSDIS</sequence>
<evidence type="ECO:0000256" key="1">
    <source>
        <dbReference type="SAM" id="MobiDB-lite"/>
    </source>
</evidence>
<comment type="caution">
    <text evidence="2">The sequence shown here is derived from an EMBL/GenBank/DDBJ whole genome shotgun (WGS) entry which is preliminary data.</text>
</comment>
<organism evidence="2 3">
    <name type="scientific">Cinchona calisaya</name>
    <dbReference type="NCBI Taxonomy" id="153742"/>
    <lineage>
        <taxon>Eukaryota</taxon>
        <taxon>Viridiplantae</taxon>
        <taxon>Streptophyta</taxon>
        <taxon>Embryophyta</taxon>
        <taxon>Tracheophyta</taxon>
        <taxon>Spermatophyta</taxon>
        <taxon>Magnoliopsida</taxon>
        <taxon>eudicotyledons</taxon>
        <taxon>Gunneridae</taxon>
        <taxon>Pentapetalae</taxon>
        <taxon>asterids</taxon>
        <taxon>lamiids</taxon>
        <taxon>Gentianales</taxon>
        <taxon>Rubiaceae</taxon>
        <taxon>Cinchonoideae</taxon>
        <taxon>Cinchoneae</taxon>
        <taxon>Cinchona</taxon>
    </lineage>
</organism>
<feature type="compositionally biased region" description="Basic and acidic residues" evidence="1">
    <location>
        <begin position="1"/>
        <end position="14"/>
    </location>
</feature>